<dbReference type="AlphaFoldDB" id="A7VV40"/>
<keyword evidence="1" id="KW-1133">Transmembrane helix</keyword>
<evidence type="ECO:0008006" key="4">
    <source>
        <dbReference type="Google" id="ProtNLM"/>
    </source>
</evidence>
<feature type="transmembrane region" description="Helical" evidence="1">
    <location>
        <begin position="39"/>
        <end position="59"/>
    </location>
</feature>
<proteinExistence type="predicted"/>
<reference evidence="2 3" key="2">
    <citation type="submission" date="2007-08" db="EMBL/GenBank/DDBJ databases">
        <authorList>
            <person name="Fulton L."/>
            <person name="Clifton S."/>
            <person name="Fulton B."/>
            <person name="Xu J."/>
            <person name="Minx P."/>
            <person name="Pepin K.H."/>
            <person name="Johnson M."/>
            <person name="Thiruvilangam P."/>
            <person name="Bhonagiri V."/>
            <person name="Nash W.E."/>
            <person name="Wang C."/>
            <person name="Mardis E.R."/>
            <person name="Wilson R.K."/>
        </authorList>
    </citation>
    <scope>NUCLEOTIDE SEQUENCE [LARGE SCALE GENOMIC DNA]</scope>
    <source>
        <strain evidence="2 3">DSM 753</strain>
    </source>
</reference>
<gene>
    <name evidence="2" type="ORF">CLOLEP_02446</name>
</gene>
<keyword evidence="1" id="KW-0472">Membrane</keyword>
<protein>
    <recommendedName>
        <fullName evidence="4">Zinc-ribbon domain-containing protein</fullName>
    </recommendedName>
</protein>
<accession>A7VV40</accession>
<dbReference type="HOGENOM" id="CLU_424359_0_0_9"/>
<evidence type="ECO:0000313" key="2">
    <source>
        <dbReference type="EMBL" id="EDO60841.1"/>
    </source>
</evidence>
<organism evidence="2 3">
    <name type="scientific">[Clostridium] leptum DSM 753</name>
    <dbReference type="NCBI Taxonomy" id="428125"/>
    <lineage>
        <taxon>Bacteria</taxon>
        <taxon>Bacillati</taxon>
        <taxon>Bacillota</taxon>
        <taxon>Clostridia</taxon>
        <taxon>Eubacteriales</taxon>
        <taxon>Oscillospiraceae</taxon>
        <taxon>Oscillospiraceae incertae sedis</taxon>
    </lineage>
</organism>
<evidence type="ECO:0000313" key="3">
    <source>
        <dbReference type="Proteomes" id="UP000003490"/>
    </source>
</evidence>
<dbReference type="Proteomes" id="UP000003490">
    <property type="component" value="Unassembled WGS sequence"/>
</dbReference>
<evidence type="ECO:0000256" key="1">
    <source>
        <dbReference type="SAM" id="Phobius"/>
    </source>
</evidence>
<keyword evidence="1" id="KW-0812">Transmembrane</keyword>
<feature type="transmembrane region" description="Helical" evidence="1">
    <location>
        <begin position="568"/>
        <end position="591"/>
    </location>
</feature>
<comment type="caution">
    <text evidence="2">The sequence shown here is derived from an EMBL/GenBank/DDBJ whole genome shotgun (WGS) entry which is preliminary data.</text>
</comment>
<dbReference type="eggNOG" id="COG1040">
    <property type="taxonomic scope" value="Bacteria"/>
</dbReference>
<reference evidence="2 3" key="1">
    <citation type="submission" date="2007-08" db="EMBL/GenBank/DDBJ databases">
        <title>Draft genome sequence of Clostridium leptum (DSM 753).</title>
        <authorList>
            <person name="Sudarsanam P."/>
            <person name="Ley R."/>
            <person name="Guruge J."/>
            <person name="Turnbaugh P.J."/>
            <person name="Mahowald M."/>
            <person name="Liep D."/>
            <person name="Gordon J."/>
        </authorList>
    </citation>
    <scope>NUCLEOTIDE SEQUENCE [LARGE SCALE GENOMIC DNA]</scope>
    <source>
        <strain evidence="2 3">DSM 753</strain>
    </source>
</reference>
<name>A7VV40_9FIRM</name>
<sequence>MQNFINHQVDVEIGYKRLYNGFVTERRGFMKQRQRLTRLLPPLLLIFLLCLLCGCSVRQPDTRLTLNPDGSGERVINCVIANNGLSEKIDGGEAAFDAFLSIHCPPELTYEKSQGRFHTNYRFTLSFDNISDYRQKVSALLGREAELYYSSPDNLFAQGQSLREGFTSQDLMDWLSVQAKKEGLLAEQDTLFTLSGNEIQLESRLVSSGDRLELFTLDYQPIDKIAIHTELLPDGSYHRSLSYQIPQTACDAFGVQLERYMATLVPENGKSSWKAIATGRVFTVSFEAGDAEELSALTRQALDSDTPKAELTSTEQTLFSARHVFRETLDFSSFPSNREGKTFVSYTFSTKDHSGISQVSLKNEGQAVDPSSAVENNEFQFQGDASLLEISLKSSDKYSVSAVSVSLTEQDSGIYQRSLTLSFTGDPGGPEKAKDYFSSLPTQFTDVQAKGNRCAVTITGSPSEITSDQTLIFGEGNTVSLTQQSGFSPFSYDNLEDRLELSSFLKKIGFSGQPTYHYFSSRTLDEFLQTDSSGERQAFDGDQAQAGKTISAQGAVVLTMVNKSWNPVFWLAAGTGILLILLASAAVFFRFQRAALRKKKPEPEFLVLEEFCPQCGAVLYEGMRYCTQCGVDLKAHPIDKRAGKD</sequence>
<dbReference type="EMBL" id="ABCB02000019">
    <property type="protein sequence ID" value="EDO60841.1"/>
    <property type="molecule type" value="Genomic_DNA"/>
</dbReference>